<name>A0A1R1PX28_ZANCU</name>
<keyword evidence="3" id="KW-1185">Reference proteome</keyword>
<gene>
    <name evidence="2" type="ORF">AX774_g967</name>
</gene>
<reference evidence="3" key="1">
    <citation type="submission" date="2017-01" db="EMBL/GenBank/DDBJ databases">
        <authorList>
            <person name="Wang Y."/>
            <person name="White M."/>
            <person name="Kvist S."/>
            <person name="Moncalvo J.-M."/>
        </authorList>
    </citation>
    <scope>NUCLEOTIDE SEQUENCE [LARGE SCALE GENOMIC DNA]</scope>
    <source>
        <strain evidence="3">COL-18-3</strain>
    </source>
</reference>
<feature type="compositionally biased region" description="Polar residues" evidence="1">
    <location>
        <begin position="22"/>
        <end position="31"/>
    </location>
</feature>
<accession>A0A1R1PX28</accession>
<evidence type="ECO:0000256" key="1">
    <source>
        <dbReference type="SAM" id="MobiDB-lite"/>
    </source>
</evidence>
<evidence type="ECO:0000313" key="2">
    <source>
        <dbReference type="EMBL" id="OMH85477.1"/>
    </source>
</evidence>
<evidence type="ECO:0000313" key="3">
    <source>
        <dbReference type="Proteomes" id="UP000188320"/>
    </source>
</evidence>
<dbReference type="AlphaFoldDB" id="A0A1R1PX28"/>
<organism evidence="2 3">
    <name type="scientific">Zancudomyces culisetae</name>
    <name type="common">Gut fungus</name>
    <name type="synonym">Smittium culisetae</name>
    <dbReference type="NCBI Taxonomy" id="1213189"/>
    <lineage>
        <taxon>Eukaryota</taxon>
        <taxon>Fungi</taxon>
        <taxon>Fungi incertae sedis</taxon>
        <taxon>Zoopagomycota</taxon>
        <taxon>Kickxellomycotina</taxon>
        <taxon>Harpellomycetes</taxon>
        <taxon>Harpellales</taxon>
        <taxon>Legeriomycetaceae</taxon>
        <taxon>Zancudomyces</taxon>
    </lineage>
</organism>
<comment type="caution">
    <text evidence="2">The sequence shown here is derived from an EMBL/GenBank/DDBJ whole genome shotgun (WGS) entry which is preliminary data.</text>
</comment>
<protein>
    <submittedName>
        <fullName evidence="2">Uncharacterized protein</fullName>
    </submittedName>
</protein>
<feature type="compositionally biased region" description="Basic and acidic residues" evidence="1">
    <location>
        <begin position="32"/>
        <end position="41"/>
    </location>
</feature>
<feature type="region of interest" description="Disordered" evidence="1">
    <location>
        <begin position="17"/>
        <end position="41"/>
    </location>
</feature>
<proteinExistence type="predicted"/>
<dbReference type="Proteomes" id="UP000188320">
    <property type="component" value="Unassembled WGS sequence"/>
</dbReference>
<dbReference type="EMBL" id="LSSK01000076">
    <property type="protein sequence ID" value="OMH85477.1"/>
    <property type="molecule type" value="Genomic_DNA"/>
</dbReference>
<sequence length="525" mass="59152">MQELYYGYNKDGKDIKNVTKGVCTSPQSSKSANKDDRSANQSIRDKLQLFSKISKKSGRKCKKVNRIKEMEVKVRAKTIPVLKIQEYIRNFKRQISPENSMATRVKRDLLLVTNLKNKIELDYQVILPRSVSGDSFEISTIFIAEEPNILLVGTSSGILLQMNINTLSKQLDKEKMNNTHISIPDGEYSLGSTSGKVCEIKQLTANLYIYCTLGNADAGGRLFLGVFGADTYRLVHEVDKRSVFSIDYYPVPEKAKSFYLQNRISKGFVLIGANRSVQLLELKVLEIYDGYGVFKDFYVANIEVLFNIKTESDVLSTVVLSSECTKPAGSSVVVCICGLRNGRLLKIEYDTTSKSKNVQNMFKSIQWPNNDMLNHLPTNSSLAKLYVDKVAGNSTETSILLCYSNGSVYRLSINKRYNPTCMVRILSDNNAENHVNGEFSLFTLMNSKYLCRVSNEGVLRVYSMREASYLQLKHNLALDMGDAMFSTYNRTNLTFISLGFGANLSYYFGLLMTCGTRIFILLPEL</sequence>